<dbReference type="CDD" id="cd00156">
    <property type="entry name" value="REC"/>
    <property type="match status" value="1"/>
</dbReference>
<protein>
    <recommendedName>
        <fullName evidence="3">Response regulatory domain-containing protein</fullName>
    </recommendedName>
</protein>
<dbReference type="GO" id="GO:0000160">
    <property type="term" value="P:phosphorelay signal transduction system"/>
    <property type="evidence" value="ECO:0007669"/>
    <property type="project" value="InterPro"/>
</dbReference>
<dbReference type="PANTHER" id="PTHR44591">
    <property type="entry name" value="STRESS RESPONSE REGULATOR PROTEIN 1"/>
    <property type="match status" value="1"/>
</dbReference>
<gene>
    <name evidence="4" type="ORF">AVDCRST_MAG83-8</name>
</gene>
<dbReference type="InterPro" id="IPR050595">
    <property type="entry name" value="Bact_response_regulator"/>
</dbReference>
<accession>A0A6J4H1Y8</accession>
<evidence type="ECO:0000313" key="4">
    <source>
        <dbReference type="EMBL" id="CAA9212113.1"/>
    </source>
</evidence>
<feature type="domain" description="Response regulatory" evidence="3">
    <location>
        <begin position="3"/>
        <end position="118"/>
    </location>
</feature>
<keyword evidence="1 2" id="KW-0597">Phosphoprotein</keyword>
<dbReference type="EMBL" id="CADCTE010000004">
    <property type="protein sequence ID" value="CAA9212113.1"/>
    <property type="molecule type" value="Genomic_DNA"/>
</dbReference>
<dbReference type="Gene3D" id="3.40.50.2300">
    <property type="match status" value="1"/>
</dbReference>
<dbReference type="RefSeq" id="WP_294563459.1">
    <property type="nucleotide sequence ID" value="NZ_CADCTE010000004.1"/>
</dbReference>
<dbReference type="PANTHER" id="PTHR44591:SF3">
    <property type="entry name" value="RESPONSE REGULATORY DOMAIN-CONTAINING PROTEIN"/>
    <property type="match status" value="1"/>
</dbReference>
<name>A0A6J4H1Y8_9MICC</name>
<dbReference type="AlphaFoldDB" id="A0A6J4H1Y8"/>
<evidence type="ECO:0000256" key="2">
    <source>
        <dbReference type="PROSITE-ProRule" id="PRU00169"/>
    </source>
</evidence>
<dbReference type="InterPro" id="IPR011006">
    <property type="entry name" value="CheY-like_superfamily"/>
</dbReference>
<proteinExistence type="predicted"/>
<feature type="modified residue" description="4-aspartylphosphate" evidence="2">
    <location>
        <position position="52"/>
    </location>
</feature>
<evidence type="ECO:0000259" key="3">
    <source>
        <dbReference type="PROSITE" id="PS50110"/>
    </source>
</evidence>
<dbReference type="PROSITE" id="PS50110">
    <property type="entry name" value="RESPONSE_REGULATORY"/>
    <property type="match status" value="1"/>
</dbReference>
<dbReference type="InterPro" id="IPR001789">
    <property type="entry name" value="Sig_transdc_resp-reg_receiver"/>
</dbReference>
<reference evidence="4" key="1">
    <citation type="submission" date="2020-02" db="EMBL/GenBank/DDBJ databases">
        <authorList>
            <person name="Meier V. D."/>
        </authorList>
    </citation>
    <scope>NUCLEOTIDE SEQUENCE</scope>
    <source>
        <strain evidence="4">AVDCRST_MAG83</strain>
    </source>
</reference>
<dbReference type="SUPFAM" id="SSF52172">
    <property type="entry name" value="CheY-like"/>
    <property type="match status" value="1"/>
</dbReference>
<dbReference type="SMART" id="SM00448">
    <property type="entry name" value="REC"/>
    <property type="match status" value="1"/>
</dbReference>
<organism evidence="4">
    <name type="scientific">uncultured Arthrobacter sp</name>
    <dbReference type="NCBI Taxonomy" id="114050"/>
    <lineage>
        <taxon>Bacteria</taxon>
        <taxon>Bacillati</taxon>
        <taxon>Actinomycetota</taxon>
        <taxon>Actinomycetes</taxon>
        <taxon>Micrococcales</taxon>
        <taxon>Micrococcaceae</taxon>
        <taxon>Arthrobacter</taxon>
        <taxon>environmental samples</taxon>
    </lineage>
</organism>
<evidence type="ECO:0000256" key="1">
    <source>
        <dbReference type="ARBA" id="ARBA00022553"/>
    </source>
</evidence>
<sequence length="121" mass="12900">MPNILIVDDTDACRRPLARLLTRAGYETACAGDGREGLNALEAATPGLILLDLDMPVMDGLTFLAAIRADPRWVSLPVIVFSGEAQRTLARAKELGADEALPKGGPGLRMLLAAIRRHLAV</sequence>
<dbReference type="Pfam" id="PF00072">
    <property type="entry name" value="Response_reg"/>
    <property type="match status" value="1"/>
</dbReference>